<dbReference type="EMBL" id="JFBX01000212">
    <property type="protein sequence ID" value="KXH45596.1"/>
    <property type="molecule type" value="Genomic_DNA"/>
</dbReference>
<evidence type="ECO:0000313" key="3">
    <source>
        <dbReference type="Proteomes" id="UP000070328"/>
    </source>
</evidence>
<proteinExistence type="predicted"/>
<dbReference type="AlphaFoldDB" id="A0A135TBV5"/>
<feature type="compositionally biased region" description="Polar residues" evidence="1">
    <location>
        <begin position="282"/>
        <end position="292"/>
    </location>
</feature>
<protein>
    <submittedName>
        <fullName evidence="2">Uncharacterized protein</fullName>
    </submittedName>
</protein>
<comment type="caution">
    <text evidence="2">The sequence shown here is derived from an EMBL/GenBank/DDBJ whole genome shotgun (WGS) entry which is preliminary data.</text>
</comment>
<accession>A0A135TBV5</accession>
<organism evidence="2 3">
    <name type="scientific">Colletotrichum simmondsii</name>
    <dbReference type="NCBI Taxonomy" id="703756"/>
    <lineage>
        <taxon>Eukaryota</taxon>
        <taxon>Fungi</taxon>
        <taxon>Dikarya</taxon>
        <taxon>Ascomycota</taxon>
        <taxon>Pezizomycotina</taxon>
        <taxon>Sordariomycetes</taxon>
        <taxon>Hypocreomycetidae</taxon>
        <taxon>Glomerellales</taxon>
        <taxon>Glomerellaceae</taxon>
        <taxon>Colletotrichum</taxon>
        <taxon>Colletotrichum acutatum species complex</taxon>
    </lineage>
</organism>
<name>A0A135TBV5_9PEZI</name>
<keyword evidence="3" id="KW-1185">Reference proteome</keyword>
<feature type="region of interest" description="Disordered" evidence="1">
    <location>
        <begin position="93"/>
        <end position="115"/>
    </location>
</feature>
<evidence type="ECO:0000313" key="2">
    <source>
        <dbReference type="EMBL" id="KXH45596.1"/>
    </source>
</evidence>
<feature type="region of interest" description="Disordered" evidence="1">
    <location>
        <begin position="282"/>
        <end position="324"/>
    </location>
</feature>
<evidence type="ECO:0000256" key="1">
    <source>
        <dbReference type="SAM" id="MobiDB-lite"/>
    </source>
</evidence>
<gene>
    <name evidence="2" type="ORF">CSIM01_09665</name>
</gene>
<sequence length="324" mass="35064">MISRPVTPFSFRHQPPTARCRIHIVQDHFLRIPSIHDTITDTAPHHPSRIPTLPTLLCTPSSRASEAKHSRIHAPAHRGTECILPFIPFASGSSTAHRQGKRRQSQKVQLPAAQAGQGSRRYGTLLYGYGYSVVHRTGTHCLALVSTTSTRKSITTNDGGIKLQIRSTAAHRNLGPGPLAHGLAWPPVLFDFDLVNLTPRNSHPSTNPSEFSTWPPIPCGASTLHPLFLANPRTHGQFFPKTSIRIASPVSAYVPALDQDSQPASHNRYLASGPMPCLALATPSQQLRQPTSPCAPRPGGGPALESPRSPPSRRRLVASPAPLP</sequence>
<reference evidence="2 3" key="1">
    <citation type="submission" date="2014-02" db="EMBL/GenBank/DDBJ databases">
        <title>The genome sequence of Colletotrichum simmondsii CBS122122.</title>
        <authorList>
            <person name="Baroncelli R."/>
            <person name="Thon M.R."/>
        </authorList>
    </citation>
    <scope>NUCLEOTIDE SEQUENCE [LARGE SCALE GENOMIC DNA]</scope>
    <source>
        <strain evidence="2 3">CBS122122</strain>
    </source>
</reference>
<dbReference type="Proteomes" id="UP000070328">
    <property type="component" value="Unassembled WGS sequence"/>
</dbReference>